<keyword evidence="4" id="KW-1185">Reference proteome</keyword>
<accession>A0A6P5LMK4</accession>
<evidence type="ECO:0000256" key="1">
    <source>
        <dbReference type="SAM" id="Coils"/>
    </source>
</evidence>
<sequence>MADNLDQFIEDQKAKLTKDKAELEKDPPYMDIKSNAVEKLSENSKILISMAKENIPPNCQENKGSLGINYGLSLPLGEDYERKKHKLKEELRQDYRRYLTQKNFVATSETDPSNLGVSLPIGERLSAKERLKLERNKEYNQFLRDKEEWKEKFREVEKKDPEPSNKNPEGPGKDVSLLPETYEELLTQRRLEEDRYRRLDDEIELRDAKPHKKSNEADISDRKHHEIADKVDVLGRRYHRFKEDKNFDKQYCRPNCGPEGSEEMDPTFRYESDFDRRPLRVFTTDSVRNSHLADERSKSASVKTESPFAGMIFASQDRDTIRRRKEKYRQELLEQIAQQQKNKRREKELELSVAATGEIDPEKSQNGLLTSLQLSKKEPDRLKQLGMSPRCYEKKFSLFEEKIPPERPKVAFQTPLPTLSDLPRPSLSEDFNQGINTTLGEMMSSRCLFIMFFFLGIRITSLPPPLAPPPASSLLNYRTPYDEAYYFYGARNPLDPSLVYYNPGMMGIPPPTFASGPDACEPVGPIMNKNILNELSTVSDRTRTGGLIFEDKPRLTKESVQSYQYDLQQQIREREARRRKEREEKEEYEAKLEAEMRSYNPWGKGGGGAPLRDARGNLITDLNRMHRQNIDAYHNPDARAHEDKRAVVSLDQNLATANAENPEDPANTNSGQIGTQSSPFARGNIFGEPLTELQIKQQEAYKNYLRFQIEEKKQREEAERERQRCEEEKEEKRLAEQRARIQQEYEEEQEKKREKEEEQRLKNEELIRLAEERRKEAERKKKEEEKKHDLQLQHYYERKKPVEEQTTKKSRSPSPAVPAVQNRIKGKVDRPPSVASTVIHDRPRSRVQSPPVPARKNQLRADEEKKNVINELSEMRKQLRSEERRLQGKLLQVDGDDERSTRKREKYPMDIFDMARFRLQAPVRRPSSKGLDPTAQNIRDFNFLKDMDSETRVDLRYMYPESPKDDQTLEIQQQALLREQQKRLNRLRMRENAEIDLDASAGINLQDTGMPRNETRDFLKNSLLESESAFIGTNGERYSPLEDDVLPSQRLLSARERRRNQIKDLESVDNFHPTVQPDGFSLKSVSSINVDQLRIRNEERMRRLNELQKKPIDTDDEVSLVDPDDILKHFTSQGGERRPSSVETVATEPWLRPGTSETLKRFVVEQLNREQRSSENPLPFNWQGLSTAHG</sequence>
<dbReference type="GO" id="GO:0000922">
    <property type="term" value="C:spindle pole"/>
    <property type="evidence" value="ECO:0007669"/>
    <property type="project" value="InterPro"/>
</dbReference>
<dbReference type="InterPro" id="IPR058191">
    <property type="entry name" value="CSPP1_C"/>
</dbReference>
<proteinExistence type="predicted"/>
<dbReference type="AlphaFoldDB" id="A0A6P5LMK4"/>
<gene>
    <name evidence="5" type="primary">CSPP1</name>
</gene>
<protein>
    <submittedName>
        <fullName evidence="5">Centrosome and spindle pole-associated protein 1 isoform X6</fullName>
    </submittedName>
</protein>
<dbReference type="Proteomes" id="UP000515140">
    <property type="component" value="Unplaced"/>
</dbReference>
<feature type="compositionally biased region" description="Basic and acidic residues" evidence="2">
    <location>
        <begin position="742"/>
        <end position="807"/>
    </location>
</feature>
<dbReference type="CTD" id="79848"/>
<dbReference type="InterPro" id="IPR026708">
    <property type="entry name" value="CSPP1"/>
</dbReference>
<dbReference type="GO" id="GO:0032467">
    <property type="term" value="P:positive regulation of cytokinesis"/>
    <property type="evidence" value="ECO:0007669"/>
    <property type="project" value="InterPro"/>
</dbReference>
<feature type="region of interest" description="Disordered" evidence="2">
    <location>
        <begin position="1130"/>
        <end position="1150"/>
    </location>
</feature>
<evidence type="ECO:0000313" key="4">
    <source>
        <dbReference type="Proteomes" id="UP000515140"/>
    </source>
</evidence>
<name>A0A6P5LMK4_PHACI</name>
<feature type="region of interest" description="Disordered" evidence="2">
    <location>
        <begin position="742"/>
        <end position="861"/>
    </location>
</feature>
<feature type="domain" description="Centrosome and spindle pole-associated protein 1 C-terminal" evidence="3">
    <location>
        <begin position="935"/>
        <end position="988"/>
    </location>
</feature>
<feature type="region of interest" description="Disordered" evidence="2">
    <location>
        <begin position="1168"/>
        <end position="1190"/>
    </location>
</feature>
<evidence type="ECO:0000256" key="2">
    <source>
        <dbReference type="SAM" id="MobiDB-lite"/>
    </source>
</evidence>
<dbReference type="Pfam" id="PF24578">
    <property type="entry name" value="CSPP1_C"/>
    <property type="match status" value="1"/>
</dbReference>
<feature type="region of interest" description="Disordered" evidence="2">
    <location>
        <begin position="153"/>
        <end position="178"/>
    </location>
</feature>
<feature type="coiled-coil region" evidence="1">
    <location>
        <begin position="318"/>
        <end position="350"/>
    </location>
</feature>
<feature type="compositionally biased region" description="Polar residues" evidence="2">
    <location>
        <begin position="666"/>
        <end position="679"/>
    </location>
</feature>
<dbReference type="PANTHER" id="PTHR21616:SF2">
    <property type="entry name" value="CENTROSOME AND SPINDLE POLE-ASSOCIATED PROTEIN 1"/>
    <property type="match status" value="1"/>
</dbReference>
<dbReference type="GO" id="GO:0005874">
    <property type="term" value="C:microtubule"/>
    <property type="evidence" value="ECO:0007669"/>
    <property type="project" value="InterPro"/>
</dbReference>
<dbReference type="PANTHER" id="PTHR21616">
    <property type="entry name" value="CENTROSOME SPINDLE POLE ASSOCIATED PROTEIN"/>
    <property type="match status" value="1"/>
</dbReference>
<feature type="compositionally biased region" description="Basic and acidic residues" evidence="2">
    <location>
        <begin position="153"/>
        <end position="163"/>
    </location>
</feature>
<dbReference type="GO" id="GO:0005813">
    <property type="term" value="C:centrosome"/>
    <property type="evidence" value="ECO:0007669"/>
    <property type="project" value="InterPro"/>
</dbReference>
<evidence type="ECO:0000259" key="3">
    <source>
        <dbReference type="Pfam" id="PF24578"/>
    </source>
</evidence>
<reference evidence="5" key="1">
    <citation type="submission" date="2025-08" db="UniProtKB">
        <authorList>
            <consortium name="RefSeq"/>
        </authorList>
    </citation>
    <scope>IDENTIFICATION</scope>
    <source>
        <tissue evidence="5">Spleen</tissue>
    </source>
</reference>
<dbReference type="GeneID" id="110218996"/>
<feature type="coiled-coil region" evidence="1">
    <location>
        <begin position="571"/>
        <end position="598"/>
    </location>
</feature>
<organism evidence="4 5">
    <name type="scientific">Phascolarctos cinereus</name>
    <name type="common">Koala</name>
    <dbReference type="NCBI Taxonomy" id="38626"/>
    <lineage>
        <taxon>Eukaryota</taxon>
        <taxon>Metazoa</taxon>
        <taxon>Chordata</taxon>
        <taxon>Craniata</taxon>
        <taxon>Vertebrata</taxon>
        <taxon>Euteleostomi</taxon>
        <taxon>Mammalia</taxon>
        <taxon>Metatheria</taxon>
        <taxon>Diprotodontia</taxon>
        <taxon>Phascolarctidae</taxon>
        <taxon>Phascolarctos</taxon>
    </lineage>
</organism>
<evidence type="ECO:0000313" key="5">
    <source>
        <dbReference type="RefSeq" id="XP_020857719.1"/>
    </source>
</evidence>
<feature type="region of interest" description="Disordered" evidence="2">
    <location>
        <begin position="658"/>
        <end position="684"/>
    </location>
</feature>
<dbReference type="RefSeq" id="XP_020857719.1">
    <property type="nucleotide sequence ID" value="XM_021002060.1"/>
</dbReference>
<keyword evidence="1" id="KW-0175">Coiled coil</keyword>